<proteinExistence type="predicted"/>
<gene>
    <name evidence="2" type="ORF">HAX54_005107</name>
</gene>
<feature type="region of interest" description="Disordered" evidence="1">
    <location>
        <begin position="1"/>
        <end position="25"/>
    </location>
</feature>
<keyword evidence="3" id="KW-1185">Reference proteome</keyword>
<reference evidence="2 3" key="1">
    <citation type="journal article" date="2021" name="BMC Genomics">
        <title>Datura genome reveals duplications of psychoactive alkaloid biosynthetic genes and high mutation rate following tissue culture.</title>
        <authorList>
            <person name="Rajewski A."/>
            <person name="Carter-House D."/>
            <person name="Stajich J."/>
            <person name="Litt A."/>
        </authorList>
    </citation>
    <scope>NUCLEOTIDE SEQUENCE [LARGE SCALE GENOMIC DNA]</scope>
    <source>
        <strain evidence="2">AR-01</strain>
    </source>
</reference>
<evidence type="ECO:0000256" key="1">
    <source>
        <dbReference type="SAM" id="MobiDB-lite"/>
    </source>
</evidence>
<dbReference type="Proteomes" id="UP000823775">
    <property type="component" value="Unassembled WGS sequence"/>
</dbReference>
<evidence type="ECO:0000313" key="2">
    <source>
        <dbReference type="EMBL" id="MCD7467586.1"/>
    </source>
</evidence>
<comment type="caution">
    <text evidence="2">The sequence shown here is derived from an EMBL/GenBank/DDBJ whole genome shotgun (WGS) entry which is preliminary data.</text>
</comment>
<name>A0ABS8T9B5_DATST</name>
<accession>A0ABS8T9B5</accession>
<dbReference type="EMBL" id="JACEIK010001246">
    <property type="protein sequence ID" value="MCD7467586.1"/>
    <property type="molecule type" value="Genomic_DNA"/>
</dbReference>
<organism evidence="2 3">
    <name type="scientific">Datura stramonium</name>
    <name type="common">Jimsonweed</name>
    <name type="synonym">Common thornapple</name>
    <dbReference type="NCBI Taxonomy" id="4076"/>
    <lineage>
        <taxon>Eukaryota</taxon>
        <taxon>Viridiplantae</taxon>
        <taxon>Streptophyta</taxon>
        <taxon>Embryophyta</taxon>
        <taxon>Tracheophyta</taxon>
        <taxon>Spermatophyta</taxon>
        <taxon>Magnoliopsida</taxon>
        <taxon>eudicotyledons</taxon>
        <taxon>Gunneridae</taxon>
        <taxon>Pentapetalae</taxon>
        <taxon>asterids</taxon>
        <taxon>lamiids</taxon>
        <taxon>Solanales</taxon>
        <taxon>Solanaceae</taxon>
        <taxon>Solanoideae</taxon>
        <taxon>Datureae</taxon>
        <taxon>Datura</taxon>
    </lineage>
</organism>
<sequence>MWEKQKSENSEPSWIRTDLPETQKRKAGIVEGRSSKLRHQPKLVQSTPSLYGWEKTTMVLGQGCWVRLVSGVEGAGSLVMLLMVKGVKIQGVKGRSGPGQKGFLDRD</sequence>
<evidence type="ECO:0000313" key="3">
    <source>
        <dbReference type="Proteomes" id="UP000823775"/>
    </source>
</evidence>
<protein>
    <submittedName>
        <fullName evidence="2">Uncharacterized protein</fullName>
    </submittedName>
</protein>